<dbReference type="EMBL" id="CAFBNZ010000134">
    <property type="protein sequence ID" value="CAB4973060.1"/>
    <property type="molecule type" value="Genomic_DNA"/>
</dbReference>
<reference evidence="1" key="1">
    <citation type="submission" date="2020-05" db="EMBL/GenBank/DDBJ databases">
        <authorList>
            <person name="Chiriac C."/>
            <person name="Salcher M."/>
            <person name="Ghai R."/>
            <person name="Kavagutti S V."/>
        </authorList>
    </citation>
    <scope>NUCLEOTIDE SEQUENCE</scope>
</reference>
<sequence>MVVPPDDSAAFVVALQTVLGDTQRMAEMGHRARIFVESQASPQVVAHRYVDLMRGLQAR</sequence>
<evidence type="ECO:0000313" key="1">
    <source>
        <dbReference type="EMBL" id="CAB4973060.1"/>
    </source>
</evidence>
<dbReference type="AlphaFoldDB" id="A0A6J7LW03"/>
<accession>A0A6J7LW03</accession>
<gene>
    <name evidence="1" type="ORF">UFOPK3889_00741</name>
</gene>
<proteinExistence type="predicted"/>
<dbReference type="Gene3D" id="3.40.50.2000">
    <property type="entry name" value="Glycogen Phosphorylase B"/>
    <property type="match status" value="2"/>
</dbReference>
<name>A0A6J7LW03_9ZZZZ</name>
<organism evidence="1">
    <name type="scientific">freshwater metagenome</name>
    <dbReference type="NCBI Taxonomy" id="449393"/>
    <lineage>
        <taxon>unclassified sequences</taxon>
        <taxon>metagenomes</taxon>
        <taxon>ecological metagenomes</taxon>
    </lineage>
</organism>
<protein>
    <submittedName>
        <fullName evidence="1">Unannotated protein</fullName>
    </submittedName>
</protein>
<dbReference type="SUPFAM" id="SSF53756">
    <property type="entry name" value="UDP-Glycosyltransferase/glycogen phosphorylase"/>
    <property type="match status" value="1"/>
</dbReference>